<dbReference type="Gene3D" id="3.40.50.1000">
    <property type="entry name" value="HAD superfamily/HAD-like"/>
    <property type="match status" value="1"/>
</dbReference>
<evidence type="ECO:0000313" key="2">
    <source>
        <dbReference type="Proteomes" id="UP000605805"/>
    </source>
</evidence>
<keyword evidence="1" id="KW-0378">Hydrolase</keyword>
<dbReference type="AlphaFoldDB" id="A0A832YZB7"/>
<accession>A0A832YZB7</accession>
<dbReference type="EMBL" id="DQTV01000045">
    <property type="protein sequence ID" value="HIP56897.1"/>
    <property type="molecule type" value="Genomic_DNA"/>
</dbReference>
<dbReference type="Proteomes" id="UP000605805">
    <property type="component" value="Unassembled WGS sequence"/>
</dbReference>
<dbReference type="Pfam" id="PF00702">
    <property type="entry name" value="Hydrolase"/>
    <property type="match status" value="1"/>
</dbReference>
<gene>
    <name evidence="1" type="ORF">EYH02_02345</name>
</gene>
<dbReference type="GO" id="GO:0016787">
    <property type="term" value="F:hydrolase activity"/>
    <property type="evidence" value="ECO:0007669"/>
    <property type="project" value="UniProtKB-KW"/>
</dbReference>
<organism evidence="1 2">
    <name type="scientific">Ignisphaera aggregans</name>
    <dbReference type="NCBI Taxonomy" id="334771"/>
    <lineage>
        <taxon>Archaea</taxon>
        <taxon>Thermoproteota</taxon>
        <taxon>Thermoprotei</taxon>
        <taxon>Desulfurococcales</taxon>
        <taxon>Desulfurococcaceae</taxon>
        <taxon>Ignisphaera</taxon>
    </lineage>
</organism>
<reference evidence="1" key="1">
    <citation type="journal article" date="2020" name="ISME J.">
        <title>Gammaproteobacteria mediating utilization of methyl-, sulfur- and petroleum organic compounds in deep ocean hydrothermal plumes.</title>
        <authorList>
            <person name="Zhou Z."/>
            <person name="Liu Y."/>
            <person name="Pan J."/>
            <person name="Cron B.R."/>
            <person name="Toner B.M."/>
            <person name="Anantharaman K."/>
            <person name="Breier J.A."/>
            <person name="Dick G.J."/>
            <person name="Li M."/>
        </authorList>
    </citation>
    <scope>NUCLEOTIDE SEQUENCE</scope>
    <source>
        <strain evidence="1">SZUA-1435</strain>
    </source>
</reference>
<evidence type="ECO:0000313" key="1">
    <source>
        <dbReference type="EMBL" id="HIP56897.1"/>
    </source>
</evidence>
<dbReference type="SUPFAM" id="SSF56784">
    <property type="entry name" value="HAD-like"/>
    <property type="match status" value="1"/>
</dbReference>
<name>A0A832YZB7_9CREN</name>
<proteinExistence type="predicted"/>
<dbReference type="InterPro" id="IPR023214">
    <property type="entry name" value="HAD_sf"/>
</dbReference>
<sequence length="211" mass="24593">MLRVLSLDFAGVIAPKDFIDYFWFVALPRRIAKLEKIPLYEAMKFVERAYETVSRNTLEWYLPQYWALRFGVEDLLEDAIHESLSIAEVYGDALELIPMLATRYTLVIATNTPRSMVLKFLDKYPTIGKCIKRVYSCIDDLRVPRKDREFYIYMLRDLGIKPTELLHVGDDPLYDGAIPRELGIKAIVIDRRSRCGKYLRDLYQLVEELGG</sequence>
<comment type="caution">
    <text evidence="1">The sequence shown here is derived from an EMBL/GenBank/DDBJ whole genome shotgun (WGS) entry which is preliminary data.</text>
</comment>
<protein>
    <submittedName>
        <fullName evidence="1">HAD family hydrolase</fullName>
    </submittedName>
</protein>
<dbReference type="InterPro" id="IPR036412">
    <property type="entry name" value="HAD-like_sf"/>
</dbReference>